<feature type="transmembrane region" description="Helical" evidence="9">
    <location>
        <begin position="174"/>
        <end position="191"/>
    </location>
</feature>
<reference evidence="11" key="1">
    <citation type="journal article" date="2020" name="Nat. Commun.">
        <title>Genome assembly of wild tea tree DASZ reveals pedigree and selection history of tea varieties.</title>
        <authorList>
            <person name="Zhang W."/>
            <person name="Zhang Y."/>
            <person name="Qiu H."/>
            <person name="Guo Y."/>
            <person name="Wan H."/>
            <person name="Zhang X."/>
            <person name="Scossa F."/>
            <person name="Alseekh S."/>
            <person name="Zhang Q."/>
            <person name="Wang P."/>
            <person name="Xu L."/>
            <person name="Schmidt M.H."/>
            <person name="Jia X."/>
            <person name="Li D."/>
            <person name="Zhu A."/>
            <person name="Guo F."/>
            <person name="Chen W."/>
            <person name="Ni D."/>
            <person name="Usadel B."/>
            <person name="Fernie A.R."/>
            <person name="Wen W."/>
        </authorList>
    </citation>
    <scope>NUCLEOTIDE SEQUENCE [LARGE SCALE GENOMIC DNA]</scope>
    <source>
        <strain evidence="11">cv. G240</strain>
    </source>
</reference>
<dbReference type="InterPro" id="IPR013657">
    <property type="entry name" value="SCL35B1-4/HUT1"/>
</dbReference>
<evidence type="ECO:0000256" key="8">
    <source>
        <dbReference type="SAM" id="MobiDB-lite"/>
    </source>
</evidence>
<protein>
    <submittedName>
        <fullName evidence="10">Uncharacterized protein</fullName>
    </submittedName>
</protein>
<dbReference type="GO" id="GO:0005789">
    <property type="term" value="C:endoplasmic reticulum membrane"/>
    <property type="evidence" value="ECO:0007669"/>
    <property type="project" value="TreeGrafter"/>
</dbReference>
<evidence type="ECO:0000256" key="3">
    <source>
        <dbReference type="ARBA" id="ARBA00022448"/>
    </source>
</evidence>
<keyword evidence="4" id="KW-0050">Antiport</keyword>
<sequence length="347" mass="38814">MAEPPSSPLSEKNKFWKGVFAVGGIMSTLIIYGVLQEKIMRVPYGEKKEYFKYSLFLVFCNRLTTSAVSAGALLASKKALNPVAPLYKYCLVSVTNILTTTCQYEALKYVSFPVQTLAKCAKMIPVMLWSTVIMQKVYRARDYLLAFLVMLGCALFILYPAAGDISPYNRGRESTVWGVSLMVGYLGFDGFTSTFQDKLFKGYDMEIHNQIFYTTLCSCILSLTGLILQGHLLMAIDFVASHHDCFLDIALLSTVATASQFFISYTIRTFGALTFATIMTTRQLASILLSCIWFAHPLSWEQCIGAVIVFGALYAKSFLRNKPQKPSHPERLENLENRESIPLKGNP</sequence>
<dbReference type="Proteomes" id="UP000593564">
    <property type="component" value="Unassembled WGS sequence"/>
</dbReference>
<evidence type="ECO:0000256" key="9">
    <source>
        <dbReference type="SAM" id="Phobius"/>
    </source>
</evidence>
<dbReference type="Pfam" id="PF08449">
    <property type="entry name" value="UAA"/>
    <property type="match status" value="1"/>
</dbReference>
<feature type="compositionally biased region" description="Basic and acidic residues" evidence="8">
    <location>
        <begin position="327"/>
        <end position="341"/>
    </location>
</feature>
<dbReference type="PANTHER" id="PTHR10778:SF13">
    <property type="entry name" value="ADENOSINE 3'-PHOSPHO 5'-PHOSPHOSULFATE TRANSPORTER 1"/>
    <property type="match status" value="1"/>
</dbReference>
<feature type="transmembrane region" description="Helical" evidence="9">
    <location>
        <begin position="245"/>
        <end position="267"/>
    </location>
</feature>
<comment type="subcellular location">
    <subcellularLocation>
        <location evidence="1">Membrane</location>
        <topology evidence="1">Multi-pass membrane protein</topology>
    </subcellularLocation>
</comment>
<comment type="caution">
    <text evidence="10">The sequence shown here is derived from an EMBL/GenBank/DDBJ whole genome shotgun (WGS) entry which is preliminary data.</text>
</comment>
<dbReference type="SUPFAM" id="SSF103481">
    <property type="entry name" value="Multidrug resistance efflux transporter EmrE"/>
    <property type="match status" value="1"/>
</dbReference>
<gene>
    <name evidence="10" type="ORF">HYC85_008809</name>
</gene>
<keyword evidence="5 9" id="KW-0812">Transmembrane</keyword>
<dbReference type="EMBL" id="JACBKZ010000003">
    <property type="protein sequence ID" value="KAF5955953.1"/>
    <property type="molecule type" value="Genomic_DNA"/>
</dbReference>
<evidence type="ECO:0000313" key="11">
    <source>
        <dbReference type="Proteomes" id="UP000593564"/>
    </source>
</evidence>
<keyword evidence="11" id="KW-1185">Reference proteome</keyword>
<dbReference type="InterPro" id="IPR037185">
    <property type="entry name" value="EmrE-like"/>
</dbReference>
<evidence type="ECO:0000313" key="10">
    <source>
        <dbReference type="EMBL" id="KAF5955953.1"/>
    </source>
</evidence>
<evidence type="ECO:0000256" key="5">
    <source>
        <dbReference type="ARBA" id="ARBA00022692"/>
    </source>
</evidence>
<evidence type="ECO:0000256" key="4">
    <source>
        <dbReference type="ARBA" id="ARBA00022449"/>
    </source>
</evidence>
<keyword evidence="3" id="KW-0813">Transport</keyword>
<accession>A0A7J7HSX5</accession>
<feature type="region of interest" description="Disordered" evidence="8">
    <location>
        <begin position="323"/>
        <end position="347"/>
    </location>
</feature>
<keyword evidence="7 9" id="KW-0472">Membrane</keyword>
<reference evidence="10 11" key="2">
    <citation type="submission" date="2020-07" db="EMBL/GenBank/DDBJ databases">
        <title>Genome assembly of wild tea tree DASZ reveals pedigree and selection history of tea varieties.</title>
        <authorList>
            <person name="Zhang W."/>
        </authorList>
    </citation>
    <scope>NUCLEOTIDE SEQUENCE [LARGE SCALE GENOMIC DNA]</scope>
    <source>
        <strain evidence="11">cv. G240</strain>
        <tissue evidence="10">Leaf</tissue>
    </source>
</reference>
<proteinExistence type="inferred from homology"/>
<feature type="transmembrane region" description="Helical" evidence="9">
    <location>
        <begin position="211"/>
        <end position="233"/>
    </location>
</feature>
<dbReference type="AlphaFoldDB" id="A0A7J7HSX5"/>
<comment type="similarity">
    <text evidence="2">Belongs to the nucleotide-sugar transporter family. UDP-galactose:UMP antiporter (TC 2.A.7.11) subfamily.</text>
</comment>
<evidence type="ECO:0000256" key="1">
    <source>
        <dbReference type="ARBA" id="ARBA00004141"/>
    </source>
</evidence>
<keyword evidence="6 9" id="KW-1133">Transmembrane helix</keyword>
<feature type="transmembrane region" description="Helical" evidence="9">
    <location>
        <begin position="287"/>
        <end position="315"/>
    </location>
</feature>
<evidence type="ECO:0000256" key="6">
    <source>
        <dbReference type="ARBA" id="ARBA00022989"/>
    </source>
</evidence>
<dbReference type="GO" id="GO:0000139">
    <property type="term" value="C:Golgi membrane"/>
    <property type="evidence" value="ECO:0007669"/>
    <property type="project" value="TreeGrafter"/>
</dbReference>
<feature type="transmembrane region" description="Helical" evidence="9">
    <location>
        <begin position="143"/>
        <end position="162"/>
    </location>
</feature>
<dbReference type="GO" id="GO:0046964">
    <property type="term" value="F:3'-phosphoadenosine 5'-phosphosulfate transmembrane transporter activity"/>
    <property type="evidence" value="ECO:0007669"/>
    <property type="project" value="TreeGrafter"/>
</dbReference>
<organism evidence="10 11">
    <name type="scientific">Camellia sinensis</name>
    <name type="common">Tea plant</name>
    <name type="synonym">Thea sinensis</name>
    <dbReference type="NCBI Taxonomy" id="4442"/>
    <lineage>
        <taxon>Eukaryota</taxon>
        <taxon>Viridiplantae</taxon>
        <taxon>Streptophyta</taxon>
        <taxon>Embryophyta</taxon>
        <taxon>Tracheophyta</taxon>
        <taxon>Spermatophyta</taxon>
        <taxon>Magnoliopsida</taxon>
        <taxon>eudicotyledons</taxon>
        <taxon>Gunneridae</taxon>
        <taxon>Pentapetalae</taxon>
        <taxon>asterids</taxon>
        <taxon>Ericales</taxon>
        <taxon>Theaceae</taxon>
        <taxon>Camellia</taxon>
    </lineage>
</organism>
<evidence type="ECO:0000256" key="2">
    <source>
        <dbReference type="ARBA" id="ARBA00008349"/>
    </source>
</evidence>
<feature type="transmembrane region" description="Helical" evidence="9">
    <location>
        <begin position="15"/>
        <end position="35"/>
    </location>
</feature>
<name>A0A7J7HSX5_CAMSI</name>
<dbReference type="GO" id="GO:0015297">
    <property type="term" value="F:antiporter activity"/>
    <property type="evidence" value="ECO:0007669"/>
    <property type="project" value="UniProtKB-KW"/>
</dbReference>
<dbReference type="PANTHER" id="PTHR10778">
    <property type="entry name" value="SOLUTE CARRIER FAMILY 35 MEMBER B"/>
    <property type="match status" value="1"/>
</dbReference>
<evidence type="ECO:0000256" key="7">
    <source>
        <dbReference type="ARBA" id="ARBA00023136"/>
    </source>
</evidence>